<dbReference type="Pfam" id="PF00106">
    <property type="entry name" value="adh_short"/>
    <property type="match status" value="1"/>
</dbReference>
<keyword evidence="2" id="KW-0521">NADP</keyword>
<organism evidence="4 5">
    <name type="scientific">Aspergillus calidoustus</name>
    <dbReference type="NCBI Taxonomy" id="454130"/>
    <lineage>
        <taxon>Eukaryota</taxon>
        <taxon>Fungi</taxon>
        <taxon>Dikarya</taxon>
        <taxon>Ascomycota</taxon>
        <taxon>Pezizomycotina</taxon>
        <taxon>Eurotiomycetes</taxon>
        <taxon>Eurotiomycetidae</taxon>
        <taxon>Eurotiales</taxon>
        <taxon>Aspergillaceae</taxon>
        <taxon>Aspergillus</taxon>
        <taxon>Aspergillus subgen. Nidulantes</taxon>
    </lineage>
</organism>
<evidence type="ECO:0000256" key="3">
    <source>
        <dbReference type="ARBA" id="ARBA00023002"/>
    </source>
</evidence>
<dbReference type="Proteomes" id="UP000054771">
    <property type="component" value="Unassembled WGS sequence"/>
</dbReference>
<gene>
    <name evidence="4" type="ORF">ASPCAL05332</name>
</gene>
<evidence type="ECO:0000256" key="1">
    <source>
        <dbReference type="ARBA" id="ARBA00006484"/>
    </source>
</evidence>
<accession>A0A0U5C6Z2</accession>
<sequence length="261" mass="28517">MSRILITGSTDGFGLCAAQQLVAKGHKVYLHARSAERAAAAEQACPGAAGTLIADLSHFAGVNKLANDANEIGPFDVVIHNAGVFLGPQRKLSDMDLPMQVFVNVVAPYILTCRMHKPKRLVYISSTLHKQGEPANVEDMFWTRRGEDEWNDFQSYCDTKLQLNLLANAIAKRWKGETSVATVHPGWVATKLGGKEAPDRLEDGVETYVKLAEGDYDQSLVAPYFEPKGKLGEQLPAAEDEKLQERVVAMLEAKTGLKIPA</sequence>
<dbReference type="EMBL" id="CDMC01000004">
    <property type="protein sequence ID" value="CEL04201.1"/>
    <property type="molecule type" value="Genomic_DNA"/>
</dbReference>
<keyword evidence="3" id="KW-0560">Oxidoreductase</keyword>
<dbReference type="STRING" id="454130.A0A0U5C6Z2"/>
<evidence type="ECO:0000256" key="2">
    <source>
        <dbReference type="ARBA" id="ARBA00022857"/>
    </source>
</evidence>
<name>A0A0U5C6Z2_ASPCI</name>
<evidence type="ECO:0000313" key="4">
    <source>
        <dbReference type="EMBL" id="CEL04201.1"/>
    </source>
</evidence>
<dbReference type="PANTHER" id="PTHR24320:SF274">
    <property type="entry name" value="CHAIN DEHYDROGENASE, PUTATIVE (AFU_ORTHOLOGUE AFUA_4G00440)-RELATED"/>
    <property type="match status" value="1"/>
</dbReference>
<dbReference type="PANTHER" id="PTHR24320">
    <property type="entry name" value="RETINOL DEHYDROGENASE"/>
    <property type="match status" value="1"/>
</dbReference>
<evidence type="ECO:0000313" key="5">
    <source>
        <dbReference type="Proteomes" id="UP000054771"/>
    </source>
</evidence>
<dbReference type="AlphaFoldDB" id="A0A0U5C6Z2"/>
<dbReference type="InterPro" id="IPR036291">
    <property type="entry name" value="NAD(P)-bd_dom_sf"/>
</dbReference>
<reference evidence="5" key="1">
    <citation type="journal article" date="2016" name="Genome Announc.">
        <title>Draft genome sequences of fungus Aspergillus calidoustus.</title>
        <authorList>
            <person name="Horn F."/>
            <person name="Linde J."/>
            <person name="Mattern D.J."/>
            <person name="Walther G."/>
            <person name="Guthke R."/>
            <person name="Scherlach K."/>
            <person name="Martin K."/>
            <person name="Brakhage A.A."/>
            <person name="Petzke L."/>
            <person name="Valiante V."/>
        </authorList>
    </citation>
    <scope>NUCLEOTIDE SEQUENCE [LARGE SCALE GENOMIC DNA]</scope>
    <source>
        <strain evidence="5">SF006504</strain>
    </source>
</reference>
<comment type="similarity">
    <text evidence="1">Belongs to the short-chain dehydrogenases/reductases (SDR) family.</text>
</comment>
<dbReference type="OrthoDB" id="191139at2759"/>
<protein>
    <recommendedName>
        <fullName evidence="6">Short chain dehydrogenase</fullName>
    </recommendedName>
</protein>
<dbReference type="PRINTS" id="PR00081">
    <property type="entry name" value="GDHRDH"/>
</dbReference>
<dbReference type="GO" id="GO:0016491">
    <property type="term" value="F:oxidoreductase activity"/>
    <property type="evidence" value="ECO:0007669"/>
    <property type="project" value="UniProtKB-KW"/>
</dbReference>
<dbReference type="OMA" id="NHTVYLH"/>
<evidence type="ECO:0008006" key="6">
    <source>
        <dbReference type="Google" id="ProtNLM"/>
    </source>
</evidence>
<dbReference type="InterPro" id="IPR002347">
    <property type="entry name" value="SDR_fam"/>
</dbReference>
<dbReference type="Gene3D" id="3.40.50.720">
    <property type="entry name" value="NAD(P)-binding Rossmann-like Domain"/>
    <property type="match status" value="1"/>
</dbReference>
<keyword evidence="5" id="KW-1185">Reference proteome</keyword>
<proteinExistence type="inferred from homology"/>
<dbReference type="SUPFAM" id="SSF51735">
    <property type="entry name" value="NAD(P)-binding Rossmann-fold domains"/>
    <property type="match status" value="1"/>
</dbReference>